<dbReference type="Pfam" id="PF11184">
    <property type="entry name" value="DUF2969"/>
    <property type="match status" value="1"/>
</dbReference>
<evidence type="ECO:0008006" key="3">
    <source>
        <dbReference type="Google" id="ProtNLM"/>
    </source>
</evidence>
<proteinExistence type="predicted"/>
<evidence type="ECO:0000313" key="1">
    <source>
        <dbReference type="EMBL" id="KGO32063.1"/>
    </source>
</evidence>
<evidence type="ECO:0000313" key="2">
    <source>
        <dbReference type="Proteomes" id="UP000030023"/>
    </source>
</evidence>
<protein>
    <recommendedName>
        <fullName evidence="3">DUF2969 domain-containing protein</fullName>
    </recommendedName>
</protein>
<accession>A0ABR4XRE9</accession>
<dbReference type="EMBL" id="AXCV01000110">
    <property type="protein sequence ID" value="KGO32063.1"/>
    <property type="molecule type" value="Genomic_DNA"/>
</dbReference>
<sequence>MSGNQKQYQVEIVEEGDRLSVRIGKQVAGSVSFDKNSGQYQATNFFEKFIGDFKKEDQAVMAVISSFNLRQA</sequence>
<comment type="caution">
    <text evidence="1">The sequence shown here is derived from an EMBL/GenBank/DDBJ whole genome shotgun (WGS) entry which is preliminary data.</text>
</comment>
<reference evidence="1 2" key="1">
    <citation type="journal article" date="2014" name="Antonie Van Leeuwenhoek">
        <title>Oenococcus alcoholitolerans sp. nov., a lactic acid bacteria isolated from cachaca and ethanol fermentation processes.</title>
        <authorList>
            <person name="Badotti F."/>
            <person name="Moreira A.P."/>
            <person name="Tonon L.A."/>
            <person name="de Lucena B.T."/>
            <person name="Gomes Fde C."/>
            <person name="Kruger R."/>
            <person name="Thompson C.C."/>
            <person name="de Morais M.A.Jr."/>
            <person name="Rosa C.A."/>
            <person name="Thompson F.L."/>
        </authorList>
    </citation>
    <scope>NUCLEOTIDE SEQUENCE [LARGE SCALE GENOMIC DNA]</scope>
    <source>
        <strain evidence="1 2">UFRJ-M7.2.18</strain>
    </source>
</reference>
<keyword evidence="2" id="KW-1185">Reference proteome</keyword>
<name>A0ABR4XRE9_9LACO</name>
<dbReference type="InterPro" id="IPR021351">
    <property type="entry name" value="DUF2969"/>
</dbReference>
<dbReference type="Proteomes" id="UP000030023">
    <property type="component" value="Unassembled WGS sequence"/>
</dbReference>
<gene>
    <name evidence="1" type="ORF">Q757_03285</name>
</gene>
<organism evidence="1 2">
    <name type="scientific">Oenococcus alcoholitolerans</name>
    <dbReference type="NCBI Taxonomy" id="931074"/>
    <lineage>
        <taxon>Bacteria</taxon>
        <taxon>Bacillati</taxon>
        <taxon>Bacillota</taxon>
        <taxon>Bacilli</taxon>
        <taxon>Lactobacillales</taxon>
        <taxon>Lactobacillaceae</taxon>
        <taxon>Oenococcus</taxon>
    </lineage>
</organism>